<proteinExistence type="predicted"/>
<protein>
    <recommendedName>
        <fullName evidence="3">SAM-dependent methyltransferase</fullName>
    </recommendedName>
</protein>
<dbReference type="EMBL" id="LJGW01000113">
    <property type="protein sequence ID" value="OEV12790.1"/>
    <property type="molecule type" value="Genomic_DNA"/>
</dbReference>
<name>A0A1E7L9G3_9ACTN</name>
<comment type="caution">
    <text evidence="1">The sequence shown here is derived from an EMBL/GenBank/DDBJ whole genome shotgun (WGS) entry which is preliminary data.</text>
</comment>
<sequence length="65" mass="7002">VRPEGALALFHPVGRAALAARQGRELTADDVRAEPNITALLAASGWRLTSMADDEDRYLALAVRD</sequence>
<keyword evidence="2" id="KW-1185">Reference proteome</keyword>
<organism evidence="1 2">
    <name type="scientific">Streptomyces nanshensis</name>
    <dbReference type="NCBI Taxonomy" id="518642"/>
    <lineage>
        <taxon>Bacteria</taxon>
        <taxon>Bacillati</taxon>
        <taxon>Actinomycetota</taxon>
        <taxon>Actinomycetes</taxon>
        <taxon>Kitasatosporales</taxon>
        <taxon>Streptomycetaceae</taxon>
        <taxon>Streptomyces</taxon>
    </lineage>
</organism>
<accession>A0A1E7L9G3</accession>
<dbReference type="AlphaFoldDB" id="A0A1E7L9G3"/>
<dbReference type="Proteomes" id="UP000176005">
    <property type="component" value="Unassembled WGS sequence"/>
</dbReference>
<gene>
    <name evidence="1" type="ORF">AN218_06705</name>
</gene>
<evidence type="ECO:0008006" key="3">
    <source>
        <dbReference type="Google" id="ProtNLM"/>
    </source>
</evidence>
<feature type="non-terminal residue" evidence="1">
    <location>
        <position position="1"/>
    </location>
</feature>
<reference evidence="1 2" key="1">
    <citation type="journal article" date="2016" name="Front. Microbiol.">
        <title>Comparative Genomics Analysis of Streptomyces Species Reveals Their Adaptation to the Marine Environment and Their Diversity at the Genomic Level.</title>
        <authorList>
            <person name="Tian X."/>
            <person name="Zhang Z."/>
            <person name="Yang T."/>
            <person name="Chen M."/>
            <person name="Li J."/>
            <person name="Chen F."/>
            <person name="Yang J."/>
            <person name="Li W."/>
            <person name="Zhang B."/>
            <person name="Zhang Z."/>
            <person name="Wu J."/>
            <person name="Zhang C."/>
            <person name="Long L."/>
            <person name="Xiao J."/>
        </authorList>
    </citation>
    <scope>NUCLEOTIDE SEQUENCE [LARGE SCALE GENOMIC DNA]</scope>
    <source>
        <strain evidence="1 2">SCSIO 10429</strain>
    </source>
</reference>
<evidence type="ECO:0000313" key="2">
    <source>
        <dbReference type="Proteomes" id="UP000176005"/>
    </source>
</evidence>
<evidence type="ECO:0000313" key="1">
    <source>
        <dbReference type="EMBL" id="OEV12790.1"/>
    </source>
</evidence>